<dbReference type="InterPro" id="IPR006059">
    <property type="entry name" value="SBP"/>
</dbReference>
<dbReference type="SUPFAM" id="SSF53850">
    <property type="entry name" value="Periplasmic binding protein-like II"/>
    <property type="match status" value="1"/>
</dbReference>
<name>X0XAW6_9ZZZZ</name>
<evidence type="ECO:0000313" key="1">
    <source>
        <dbReference type="EMBL" id="GAG40225.1"/>
    </source>
</evidence>
<sequence length="235" mass="25338">MKKLMFLISLVLIASFMLAACGPSAAPATSAPATSAPATSAPATSAPAADIDVTTAMADPTNLFPNGIGEVTCEGVNLVVATQTGPQIASPMENLWKEWGAKTGGTVEVQTFPFGDLFAKIQTGYVSGASPFDIIVYASDWAGDLMGAGYLLEVPQINQDMMGYQYLIPIYRDRILSWGGTVYATPYDGDAHNTYLRKDLLTDPKNQADFKAKYGYDLPVPIKTWTQYYEIAEFF</sequence>
<dbReference type="PANTHER" id="PTHR43649">
    <property type="entry name" value="ARABINOSE-BINDING PROTEIN-RELATED"/>
    <property type="match status" value="1"/>
</dbReference>
<gene>
    <name evidence="1" type="ORF">S01H1_67670</name>
</gene>
<protein>
    <recommendedName>
        <fullName evidence="2">Extracellular solute-binding protein</fullName>
    </recommendedName>
</protein>
<feature type="non-terminal residue" evidence="1">
    <location>
        <position position="235"/>
    </location>
</feature>
<dbReference type="PROSITE" id="PS51257">
    <property type="entry name" value="PROKAR_LIPOPROTEIN"/>
    <property type="match status" value="1"/>
</dbReference>
<comment type="caution">
    <text evidence="1">The sequence shown here is derived from an EMBL/GenBank/DDBJ whole genome shotgun (WGS) entry which is preliminary data.</text>
</comment>
<dbReference type="Gene3D" id="3.40.190.10">
    <property type="entry name" value="Periplasmic binding protein-like II"/>
    <property type="match status" value="2"/>
</dbReference>
<evidence type="ECO:0008006" key="2">
    <source>
        <dbReference type="Google" id="ProtNLM"/>
    </source>
</evidence>
<reference evidence="1" key="1">
    <citation type="journal article" date="2014" name="Front. Microbiol.">
        <title>High frequency of phylogenetically diverse reductive dehalogenase-homologous genes in deep subseafloor sedimentary metagenomes.</title>
        <authorList>
            <person name="Kawai M."/>
            <person name="Futagami T."/>
            <person name="Toyoda A."/>
            <person name="Takaki Y."/>
            <person name="Nishi S."/>
            <person name="Hori S."/>
            <person name="Arai W."/>
            <person name="Tsubouchi T."/>
            <person name="Morono Y."/>
            <person name="Uchiyama I."/>
            <person name="Ito T."/>
            <person name="Fujiyama A."/>
            <person name="Inagaki F."/>
            <person name="Takami H."/>
        </authorList>
    </citation>
    <scope>NUCLEOTIDE SEQUENCE</scope>
    <source>
        <strain evidence="1">Expedition CK06-06</strain>
    </source>
</reference>
<organism evidence="1">
    <name type="scientific">marine sediment metagenome</name>
    <dbReference type="NCBI Taxonomy" id="412755"/>
    <lineage>
        <taxon>unclassified sequences</taxon>
        <taxon>metagenomes</taxon>
        <taxon>ecological metagenomes</taxon>
    </lineage>
</organism>
<dbReference type="InterPro" id="IPR050490">
    <property type="entry name" value="Bact_solute-bd_prot1"/>
</dbReference>
<accession>X0XAW6</accession>
<dbReference type="EMBL" id="BARS01044838">
    <property type="protein sequence ID" value="GAG40225.1"/>
    <property type="molecule type" value="Genomic_DNA"/>
</dbReference>
<dbReference type="PANTHER" id="PTHR43649:SF12">
    <property type="entry name" value="DIACETYLCHITOBIOSE BINDING PROTEIN DASA"/>
    <property type="match status" value="1"/>
</dbReference>
<proteinExistence type="predicted"/>
<dbReference type="Pfam" id="PF01547">
    <property type="entry name" value="SBP_bac_1"/>
    <property type="match status" value="1"/>
</dbReference>
<dbReference type="AlphaFoldDB" id="X0XAW6"/>